<gene>
    <name evidence="2" type="primary">deoC</name>
    <name evidence="2" type="ORF">SPIL2461_LOCUS2087</name>
</gene>
<dbReference type="Proteomes" id="UP000649617">
    <property type="component" value="Unassembled WGS sequence"/>
</dbReference>
<evidence type="ECO:0000256" key="1">
    <source>
        <dbReference type="SAM" id="MobiDB-lite"/>
    </source>
</evidence>
<evidence type="ECO:0000313" key="3">
    <source>
        <dbReference type="Proteomes" id="UP000649617"/>
    </source>
</evidence>
<dbReference type="AlphaFoldDB" id="A0A812JFF4"/>
<evidence type="ECO:0000313" key="2">
    <source>
        <dbReference type="EMBL" id="CAE7207817.1"/>
    </source>
</evidence>
<name>A0A812JFF4_SYMPI</name>
<protein>
    <submittedName>
        <fullName evidence="2">DeoC protein</fullName>
    </submittedName>
</protein>
<feature type="region of interest" description="Disordered" evidence="1">
    <location>
        <begin position="102"/>
        <end position="121"/>
    </location>
</feature>
<organism evidence="2 3">
    <name type="scientific">Symbiodinium pilosum</name>
    <name type="common">Dinoflagellate</name>
    <dbReference type="NCBI Taxonomy" id="2952"/>
    <lineage>
        <taxon>Eukaryota</taxon>
        <taxon>Sar</taxon>
        <taxon>Alveolata</taxon>
        <taxon>Dinophyceae</taxon>
        <taxon>Suessiales</taxon>
        <taxon>Symbiodiniaceae</taxon>
        <taxon>Symbiodinium</taxon>
    </lineage>
</organism>
<accession>A0A812JFF4</accession>
<reference evidence="2" key="1">
    <citation type="submission" date="2021-02" db="EMBL/GenBank/DDBJ databases">
        <authorList>
            <person name="Dougan E. K."/>
            <person name="Rhodes N."/>
            <person name="Thang M."/>
            <person name="Chan C."/>
        </authorList>
    </citation>
    <scope>NUCLEOTIDE SEQUENCE</scope>
</reference>
<sequence length="478" mass="53803">MEPSENPRHCQPRCVLRVALPLLMLICLGRTYFADNQLSWSMAVVRGEMKRLAPISISALIDQAADGAGFNITLQTQTPRMPEQPEAIALEITSGVTTPMTTPTATSVQPPQHPSTTSMFSSSLHSDQLHMATANLQSTVASATESTSQNMSSLFYLVDQENLQRGKAKCPDKFRVSEWNGRIGNHYFQVSQVIVAALFCRITHVTFPPHISTRYQQQDGLLDMPQELALPGIDGHEGLNIPSTCPAQTTHKWYHQHCRMVPAWHHYQVMQAFLRPYLGQTLADLVRAPSDEGERVLTIHLRADDIRQYGRYEWAQPPCSMYQKIVSEFGYQSLKIIAKSNPATKRSDAACDSWLVDYAKKHGISIIRPQDFTLAADLAAMIRAKSFALSFSSFSLSSALLSTELQVMYRRRDAKWYSILHSLVNCNVWRGVRMYEYNTTLQPDQVKGSPSEWLRTFPLENITGPFTCQYGSEILPEI</sequence>
<proteinExistence type="predicted"/>
<keyword evidence="3" id="KW-1185">Reference proteome</keyword>
<dbReference type="OrthoDB" id="426316at2759"/>
<comment type="caution">
    <text evidence="2">The sequence shown here is derived from an EMBL/GenBank/DDBJ whole genome shotgun (WGS) entry which is preliminary data.</text>
</comment>
<dbReference type="EMBL" id="CAJNIZ010002224">
    <property type="protein sequence ID" value="CAE7207817.1"/>
    <property type="molecule type" value="Genomic_DNA"/>
</dbReference>